<name>A0AAD6LM79_9ROSI</name>
<evidence type="ECO:0000313" key="1">
    <source>
        <dbReference type="EMBL" id="KAJ6969511.1"/>
    </source>
</evidence>
<evidence type="ECO:0000313" key="2">
    <source>
        <dbReference type="Proteomes" id="UP001164929"/>
    </source>
</evidence>
<protein>
    <submittedName>
        <fullName evidence="1">Uncharacterized protein</fullName>
    </submittedName>
</protein>
<dbReference type="Proteomes" id="UP001164929">
    <property type="component" value="Chromosome 15"/>
</dbReference>
<dbReference type="EMBL" id="JAQIZT010000015">
    <property type="protein sequence ID" value="KAJ6969511.1"/>
    <property type="molecule type" value="Genomic_DNA"/>
</dbReference>
<proteinExistence type="predicted"/>
<sequence>MEKSLSNPSDLASSIHKTLLNIENKQEKGDKIRGRCLQKMRCNLGEHRKSEAQTVMLGCALSEWMNHCII</sequence>
<accession>A0AAD6LM79</accession>
<reference evidence="1" key="1">
    <citation type="journal article" date="2023" name="Mol. Ecol. Resour.">
        <title>Chromosome-level genome assembly of a triploid poplar Populus alba 'Berolinensis'.</title>
        <authorList>
            <person name="Chen S."/>
            <person name="Yu Y."/>
            <person name="Wang X."/>
            <person name="Wang S."/>
            <person name="Zhang T."/>
            <person name="Zhou Y."/>
            <person name="He R."/>
            <person name="Meng N."/>
            <person name="Wang Y."/>
            <person name="Liu W."/>
            <person name="Liu Z."/>
            <person name="Liu J."/>
            <person name="Guo Q."/>
            <person name="Huang H."/>
            <person name="Sederoff R.R."/>
            <person name="Wang G."/>
            <person name="Qu G."/>
            <person name="Chen S."/>
        </authorList>
    </citation>
    <scope>NUCLEOTIDE SEQUENCE</scope>
    <source>
        <strain evidence="1">SC-2020</strain>
    </source>
</reference>
<comment type="caution">
    <text evidence="1">The sequence shown here is derived from an EMBL/GenBank/DDBJ whole genome shotgun (WGS) entry which is preliminary data.</text>
</comment>
<keyword evidence="2" id="KW-1185">Reference proteome</keyword>
<dbReference type="AlphaFoldDB" id="A0AAD6LM79"/>
<gene>
    <name evidence="1" type="ORF">NC653_034134</name>
</gene>
<organism evidence="1 2">
    <name type="scientific">Populus alba x Populus x berolinensis</name>
    <dbReference type="NCBI Taxonomy" id="444605"/>
    <lineage>
        <taxon>Eukaryota</taxon>
        <taxon>Viridiplantae</taxon>
        <taxon>Streptophyta</taxon>
        <taxon>Embryophyta</taxon>
        <taxon>Tracheophyta</taxon>
        <taxon>Spermatophyta</taxon>
        <taxon>Magnoliopsida</taxon>
        <taxon>eudicotyledons</taxon>
        <taxon>Gunneridae</taxon>
        <taxon>Pentapetalae</taxon>
        <taxon>rosids</taxon>
        <taxon>fabids</taxon>
        <taxon>Malpighiales</taxon>
        <taxon>Salicaceae</taxon>
        <taxon>Saliceae</taxon>
        <taxon>Populus</taxon>
    </lineage>
</organism>